<dbReference type="eggNOG" id="KOG0800">
    <property type="taxonomic scope" value="Eukaryota"/>
</dbReference>
<dbReference type="SMART" id="SM01197">
    <property type="entry name" value="FANCL_C"/>
    <property type="match status" value="1"/>
</dbReference>
<dbReference type="InterPro" id="IPR013083">
    <property type="entry name" value="Znf_RING/FYVE/PHD"/>
</dbReference>
<keyword evidence="5" id="KW-0808">Transferase</keyword>
<feature type="region of interest" description="Disordered" evidence="15">
    <location>
        <begin position="219"/>
        <end position="279"/>
    </location>
</feature>
<evidence type="ECO:0000256" key="13">
    <source>
        <dbReference type="ARBA" id="ARBA00024209"/>
    </source>
</evidence>
<dbReference type="PROSITE" id="PS50089">
    <property type="entry name" value="ZF_RING_2"/>
    <property type="match status" value="1"/>
</dbReference>
<comment type="similarity">
    <text evidence="13">Belongs to the RING-type zinc finger family. ATL subfamily.</text>
</comment>
<sequence>MELQLQRHRKFIKYSINEAATADICPSYCDLSDTSSFCSPPCLTSCPSYCHNFLQSLIPTPSPVTFKYHVHHKSRKFLIITASALATTIVAVLCYVVFVKFYLRRRSSSEPRILNETHDDFLDEDHGPVVDHPIWYINTVGLQSSVIREIAVLKYKKSDGLVEGTECSVCLSEFQEDETLRLLPKCNHAFHISCIDTWLRSHTNCPLCRSPIVKINHAARAPPSSSTWESNNEDSGTRESTQVGILTENGGRNDMESEIGAVERRNINERNDQDSDDEIQPIRRSVSLDSLSASKMIHALGNFDPEETTRNSDTQLAKERYLSVKTVPKKVGRSESLMRPLENAPVSLKRSLSCSGKFLL</sequence>
<dbReference type="PANTHER" id="PTHR46913:SF19">
    <property type="entry name" value="RING-TYPE E3 UBIQUITIN TRANSFERASE"/>
    <property type="match status" value="1"/>
</dbReference>
<evidence type="ECO:0000256" key="8">
    <source>
        <dbReference type="ARBA" id="ARBA00022771"/>
    </source>
</evidence>
<evidence type="ECO:0000256" key="12">
    <source>
        <dbReference type="ARBA" id="ARBA00023136"/>
    </source>
</evidence>
<keyword evidence="10" id="KW-0862">Zinc</keyword>
<dbReference type="SUPFAM" id="SSF57850">
    <property type="entry name" value="RING/U-box"/>
    <property type="match status" value="1"/>
</dbReference>
<evidence type="ECO:0000256" key="7">
    <source>
        <dbReference type="ARBA" id="ARBA00022723"/>
    </source>
</evidence>
<dbReference type="GO" id="GO:0008270">
    <property type="term" value="F:zinc ion binding"/>
    <property type="evidence" value="ECO:0007669"/>
    <property type="project" value="UniProtKB-KW"/>
</dbReference>
<dbReference type="EC" id="2.3.2.27" evidence="4"/>
<dbReference type="Pfam" id="PF13639">
    <property type="entry name" value="zf-RING_2"/>
    <property type="match status" value="1"/>
</dbReference>
<keyword evidence="12 16" id="KW-0472">Membrane</keyword>
<dbReference type="GO" id="GO:0061630">
    <property type="term" value="F:ubiquitin protein ligase activity"/>
    <property type="evidence" value="ECO:0007669"/>
    <property type="project" value="UniProtKB-EC"/>
</dbReference>
<evidence type="ECO:0000256" key="2">
    <source>
        <dbReference type="ARBA" id="ARBA00004167"/>
    </source>
</evidence>
<evidence type="ECO:0000259" key="17">
    <source>
        <dbReference type="PROSITE" id="PS50089"/>
    </source>
</evidence>
<dbReference type="GO" id="GO:0016020">
    <property type="term" value="C:membrane"/>
    <property type="evidence" value="ECO:0007669"/>
    <property type="project" value="UniProtKB-SubCell"/>
</dbReference>
<evidence type="ECO:0000313" key="18">
    <source>
        <dbReference type="EMBL" id="KDO40650.1"/>
    </source>
</evidence>
<dbReference type="FunFam" id="3.30.40.10:FF:000233">
    <property type="entry name" value="RING-H2 finger protein ATL54"/>
    <property type="match status" value="1"/>
</dbReference>
<evidence type="ECO:0000256" key="3">
    <source>
        <dbReference type="ARBA" id="ARBA00004906"/>
    </source>
</evidence>
<proteinExistence type="inferred from homology"/>
<dbReference type="InterPro" id="IPR001841">
    <property type="entry name" value="Znf_RING"/>
</dbReference>
<evidence type="ECO:0000256" key="10">
    <source>
        <dbReference type="ARBA" id="ARBA00022833"/>
    </source>
</evidence>
<dbReference type="SMR" id="A0A067DGI2"/>
<dbReference type="SMART" id="SM00184">
    <property type="entry name" value="RING"/>
    <property type="match status" value="1"/>
</dbReference>
<dbReference type="AlphaFoldDB" id="A0A067DGI2"/>
<accession>A0A067DGI2</accession>
<dbReference type="PANTHER" id="PTHR46913">
    <property type="entry name" value="RING-H2 FINGER PROTEIN ATL16"/>
    <property type="match status" value="1"/>
</dbReference>
<evidence type="ECO:0000256" key="4">
    <source>
        <dbReference type="ARBA" id="ARBA00012483"/>
    </source>
</evidence>
<dbReference type="UniPathway" id="UPA00143"/>
<keyword evidence="8 14" id="KW-0863">Zinc-finger</keyword>
<keyword evidence="19" id="KW-1185">Reference proteome</keyword>
<evidence type="ECO:0000256" key="11">
    <source>
        <dbReference type="ARBA" id="ARBA00022989"/>
    </source>
</evidence>
<organism evidence="18 19">
    <name type="scientific">Citrus sinensis</name>
    <name type="common">Sweet orange</name>
    <name type="synonym">Citrus aurantium var. sinensis</name>
    <dbReference type="NCBI Taxonomy" id="2711"/>
    <lineage>
        <taxon>Eukaryota</taxon>
        <taxon>Viridiplantae</taxon>
        <taxon>Streptophyta</taxon>
        <taxon>Embryophyta</taxon>
        <taxon>Tracheophyta</taxon>
        <taxon>Spermatophyta</taxon>
        <taxon>Magnoliopsida</taxon>
        <taxon>eudicotyledons</taxon>
        <taxon>Gunneridae</taxon>
        <taxon>Pentapetalae</taxon>
        <taxon>rosids</taxon>
        <taxon>malvids</taxon>
        <taxon>Sapindales</taxon>
        <taxon>Rutaceae</taxon>
        <taxon>Aurantioideae</taxon>
        <taxon>Citrus</taxon>
    </lineage>
</organism>
<protein>
    <recommendedName>
        <fullName evidence="4">RING-type E3 ubiquitin transferase</fullName>
        <ecNumber evidence="4">2.3.2.27</ecNumber>
    </recommendedName>
</protein>
<comment type="subcellular location">
    <subcellularLocation>
        <location evidence="2">Membrane</location>
        <topology evidence="2">Single-pass membrane protein</topology>
    </subcellularLocation>
</comment>
<keyword evidence="7" id="KW-0479">Metal-binding</keyword>
<keyword evidence="9" id="KW-0833">Ubl conjugation pathway</keyword>
<dbReference type="Gene3D" id="3.30.40.10">
    <property type="entry name" value="Zinc/RING finger domain, C3HC4 (zinc finger)"/>
    <property type="match status" value="1"/>
</dbReference>
<evidence type="ECO:0000256" key="15">
    <source>
        <dbReference type="SAM" id="MobiDB-lite"/>
    </source>
</evidence>
<gene>
    <name evidence="18" type="ORF">CISIN_1g018110mg</name>
</gene>
<evidence type="ECO:0000256" key="9">
    <source>
        <dbReference type="ARBA" id="ARBA00022786"/>
    </source>
</evidence>
<keyword evidence="11 16" id="KW-1133">Transmembrane helix</keyword>
<comment type="catalytic activity">
    <reaction evidence="1">
        <text>S-ubiquitinyl-[E2 ubiquitin-conjugating enzyme]-L-cysteine + [acceptor protein]-L-lysine = [E2 ubiquitin-conjugating enzyme]-L-cysteine + N(6)-ubiquitinyl-[acceptor protein]-L-lysine.</text>
        <dbReference type="EC" id="2.3.2.27"/>
    </reaction>
</comment>
<evidence type="ECO:0000256" key="16">
    <source>
        <dbReference type="SAM" id="Phobius"/>
    </source>
</evidence>
<evidence type="ECO:0000313" key="19">
    <source>
        <dbReference type="Proteomes" id="UP000027120"/>
    </source>
</evidence>
<feature type="domain" description="RING-type" evidence="17">
    <location>
        <begin position="167"/>
        <end position="209"/>
    </location>
</feature>
<feature type="compositionally biased region" description="Polar residues" evidence="15">
    <location>
        <begin position="223"/>
        <end position="244"/>
    </location>
</feature>
<dbReference type="InterPro" id="IPR044600">
    <property type="entry name" value="ATL1/ATL16-like"/>
</dbReference>
<dbReference type="PaxDb" id="2711-XP_006492605.1"/>
<dbReference type="CDD" id="cd16461">
    <property type="entry name" value="RING-H2_EL5-like"/>
    <property type="match status" value="1"/>
</dbReference>
<feature type="transmembrane region" description="Helical" evidence="16">
    <location>
        <begin position="77"/>
        <end position="103"/>
    </location>
</feature>
<evidence type="ECO:0000256" key="5">
    <source>
        <dbReference type="ARBA" id="ARBA00022679"/>
    </source>
</evidence>
<name>A0A067DGI2_CITSI</name>
<keyword evidence="6 16" id="KW-0812">Transmembrane</keyword>
<evidence type="ECO:0000256" key="1">
    <source>
        <dbReference type="ARBA" id="ARBA00000900"/>
    </source>
</evidence>
<dbReference type="Proteomes" id="UP000027120">
    <property type="component" value="Unassembled WGS sequence"/>
</dbReference>
<feature type="compositionally biased region" description="Basic and acidic residues" evidence="15">
    <location>
        <begin position="251"/>
        <end position="273"/>
    </location>
</feature>
<comment type="pathway">
    <text evidence="3">Protein modification; protein ubiquitination.</text>
</comment>
<dbReference type="GO" id="GO:0016567">
    <property type="term" value="P:protein ubiquitination"/>
    <property type="evidence" value="ECO:0000318"/>
    <property type="project" value="GO_Central"/>
</dbReference>
<reference evidence="18 19" key="1">
    <citation type="submission" date="2014-04" db="EMBL/GenBank/DDBJ databases">
        <authorList>
            <consortium name="International Citrus Genome Consortium"/>
            <person name="Gmitter F."/>
            <person name="Chen C."/>
            <person name="Farmerie W."/>
            <person name="Harkins T."/>
            <person name="Desany B."/>
            <person name="Mohiuddin M."/>
            <person name="Kodira C."/>
            <person name="Borodovsky M."/>
            <person name="Lomsadze A."/>
            <person name="Burns P."/>
            <person name="Jenkins J."/>
            <person name="Prochnik S."/>
            <person name="Shu S."/>
            <person name="Chapman J."/>
            <person name="Pitluck S."/>
            <person name="Schmutz J."/>
            <person name="Rokhsar D."/>
        </authorList>
    </citation>
    <scope>NUCLEOTIDE SEQUENCE</scope>
</reference>
<evidence type="ECO:0000256" key="6">
    <source>
        <dbReference type="ARBA" id="ARBA00022692"/>
    </source>
</evidence>
<dbReference type="EMBL" id="KK785869">
    <property type="protein sequence ID" value="KDO40650.1"/>
    <property type="molecule type" value="Genomic_DNA"/>
</dbReference>
<evidence type="ECO:0000256" key="14">
    <source>
        <dbReference type="PROSITE-ProRule" id="PRU00175"/>
    </source>
</evidence>